<sequence>MEALSAKDFPPLSLHAVGSSSSAHARIWKNIVVESDPISKDLPLSFLPLEPEIILFVDDRLAKGAEN</sequence>
<comment type="caution">
    <text evidence="1">The sequence shown here is derived from an EMBL/GenBank/DDBJ whole genome shotgun (WGS) entry which is preliminary data.</text>
</comment>
<dbReference type="EMBL" id="JAGYWB010000010">
    <property type="protein sequence ID" value="KAI0507244.1"/>
    <property type="molecule type" value="Genomic_DNA"/>
</dbReference>
<name>A0A8T3B8J6_DENNO</name>
<proteinExistence type="predicted"/>
<evidence type="ECO:0000313" key="2">
    <source>
        <dbReference type="Proteomes" id="UP000829196"/>
    </source>
</evidence>
<reference evidence="1" key="1">
    <citation type="journal article" date="2022" name="Front. Genet.">
        <title>Chromosome-Scale Assembly of the Dendrobium nobile Genome Provides Insights Into the Molecular Mechanism of the Biosynthesis of the Medicinal Active Ingredient of Dendrobium.</title>
        <authorList>
            <person name="Xu Q."/>
            <person name="Niu S.-C."/>
            <person name="Li K.-L."/>
            <person name="Zheng P.-J."/>
            <person name="Zhang X.-J."/>
            <person name="Jia Y."/>
            <person name="Liu Y."/>
            <person name="Niu Y.-X."/>
            <person name="Yu L.-H."/>
            <person name="Chen D.-F."/>
            <person name="Zhang G.-Q."/>
        </authorList>
    </citation>
    <scope>NUCLEOTIDE SEQUENCE</scope>
    <source>
        <tissue evidence="1">Leaf</tissue>
    </source>
</reference>
<dbReference type="Proteomes" id="UP000829196">
    <property type="component" value="Unassembled WGS sequence"/>
</dbReference>
<evidence type="ECO:0000313" key="1">
    <source>
        <dbReference type="EMBL" id="KAI0507244.1"/>
    </source>
</evidence>
<keyword evidence="2" id="KW-1185">Reference proteome</keyword>
<accession>A0A8T3B8J6</accession>
<gene>
    <name evidence="1" type="ORF">KFK09_013366</name>
</gene>
<dbReference type="AlphaFoldDB" id="A0A8T3B8J6"/>
<protein>
    <submittedName>
        <fullName evidence="1">Uncharacterized protein</fullName>
    </submittedName>
</protein>
<organism evidence="1 2">
    <name type="scientific">Dendrobium nobile</name>
    <name type="common">Orchid</name>
    <dbReference type="NCBI Taxonomy" id="94219"/>
    <lineage>
        <taxon>Eukaryota</taxon>
        <taxon>Viridiplantae</taxon>
        <taxon>Streptophyta</taxon>
        <taxon>Embryophyta</taxon>
        <taxon>Tracheophyta</taxon>
        <taxon>Spermatophyta</taxon>
        <taxon>Magnoliopsida</taxon>
        <taxon>Liliopsida</taxon>
        <taxon>Asparagales</taxon>
        <taxon>Orchidaceae</taxon>
        <taxon>Epidendroideae</taxon>
        <taxon>Malaxideae</taxon>
        <taxon>Dendrobiinae</taxon>
        <taxon>Dendrobium</taxon>
    </lineage>
</organism>